<keyword evidence="1" id="KW-0472">Membrane</keyword>
<dbReference type="Pfam" id="PF05170">
    <property type="entry name" value="AsmA"/>
    <property type="match status" value="1"/>
</dbReference>
<feature type="domain" description="AsmA" evidence="2">
    <location>
        <begin position="8"/>
        <end position="599"/>
    </location>
</feature>
<protein>
    <submittedName>
        <fullName evidence="3">AsmA protein</fullName>
    </submittedName>
</protein>
<dbReference type="AlphaFoldDB" id="A0A2S6HLC5"/>
<gene>
    <name evidence="3" type="ORF">B0F87_101680</name>
</gene>
<evidence type="ECO:0000313" key="4">
    <source>
        <dbReference type="Proteomes" id="UP000240010"/>
    </source>
</evidence>
<dbReference type="GO" id="GO:0005886">
    <property type="term" value="C:plasma membrane"/>
    <property type="evidence" value="ECO:0007669"/>
    <property type="project" value="TreeGrafter"/>
</dbReference>
<evidence type="ECO:0000313" key="3">
    <source>
        <dbReference type="EMBL" id="PPK78298.1"/>
    </source>
</evidence>
<keyword evidence="1" id="KW-0812">Transmembrane</keyword>
<keyword evidence="1" id="KW-1133">Transmembrane helix</keyword>
<dbReference type="Proteomes" id="UP000240010">
    <property type="component" value="Unassembled WGS sequence"/>
</dbReference>
<dbReference type="RefSeq" id="WP_104427627.1">
    <property type="nucleotide sequence ID" value="NZ_PTIZ01000001.1"/>
</dbReference>
<evidence type="ECO:0000256" key="1">
    <source>
        <dbReference type="SAM" id="Phobius"/>
    </source>
</evidence>
<dbReference type="EMBL" id="PTIZ01000001">
    <property type="protein sequence ID" value="PPK78298.1"/>
    <property type="molecule type" value="Genomic_DNA"/>
</dbReference>
<organism evidence="3 4">
    <name type="scientific">Methylobacter tundripaludum</name>
    <dbReference type="NCBI Taxonomy" id="173365"/>
    <lineage>
        <taxon>Bacteria</taxon>
        <taxon>Pseudomonadati</taxon>
        <taxon>Pseudomonadota</taxon>
        <taxon>Gammaproteobacteria</taxon>
        <taxon>Methylococcales</taxon>
        <taxon>Methylococcaceae</taxon>
        <taxon>Methylobacter</taxon>
    </lineage>
</organism>
<sequence length="699" mass="74646">MGKPFKIILSTIAAMILLLIVLACILPFVIDPNDFKPEIAAAVKDKTGRELVLGGELKLSLFPWFGISTEKIALSNAPGFQDRPFATIEESNVTVLLLPLLSKKIEVSRIVLKGLILNLARNKQGIANWDDLTTQPVVPAVAIVDKQDEQPIPTATPVTFTIGGMAIENARINWDDLTTEKHIELKDLNLNTDKFTFDEPAGIAVSMTALEAGSKSIQAIKLNTELTVNEKLDTFALRHSDLQVTSSGENVPGKSLTTALTIADAALDMNQQTAKIYGLQLKSGDVTLTTAEMTGTSIKDKPSFQGPVTVAPFSPAKVLQQLAISLPAMQDANALSKLSANFDLTATADSADLQNLGLTLDDTQIKGAINIKDFAQSIISFNLDIDALDVDRYLSPADKSSKSIASPAVLLAAGLSALPVETLRKLNADGVVSLGKLKVKSLAMQDIHINLSSKNGVVTTQQSVKQFYQGSYSGNLNMDTHGDKPGLAVTEKIDHVQIEPLLKDYKGEAKMSGIVDASAQLQGQGRKADELKASLNGQLSFLFKDGVIKGFNLQKIIDEGKAIIKGSALPSDNKNDQTLFSEMSGTATITNGLIQNNDLAAKSSKLRVDGKGNVNLNSEALDYKIDAKLLDSDAASTEPEQVKGAVAIDIAGTLSNPTYTINIASLLTDKNKAKVEKLIDKLDKKIGPGLGNLLKGLLK</sequence>
<dbReference type="GO" id="GO:0090313">
    <property type="term" value="P:regulation of protein targeting to membrane"/>
    <property type="evidence" value="ECO:0007669"/>
    <property type="project" value="TreeGrafter"/>
</dbReference>
<reference evidence="3 4" key="1">
    <citation type="submission" date="2018-02" db="EMBL/GenBank/DDBJ databases">
        <title>Subsurface microbial communities from deep shales in Ohio and West Virginia, USA.</title>
        <authorList>
            <person name="Wrighton K."/>
        </authorList>
    </citation>
    <scope>NUCLEOTIDE SEQUENCE [LARGE SCALE GENOMIC DNA]</scope>
    <source>
        <strain evidence="3 4">OWC-DMM</strain>
    </source>
</reference>
<name>A0A2S6HLC5_9GAMM</name>
<evidence type="ECO:0000259" key="2">
    <source>
        <dbReference type="Pfam" id="PF05170"/>
    </source>
</evidence>
<proteinExistence type="predicted"/>
<comment type="caution">
    <text evidence="3">The sequence shown here is derived from an EMBL/GenBank/DDBJ whole genome shotgun (WGS) entry which is preliminary data.</text>
</comment>
<dbReference type="InterPro" id="IPR007844">
    <property type="entry name" value="AsmA"/>
</dbReference>
<feature type="transmembrane region" description="Helical" evidence="1">
    <location>
        <begin position="7"/>
        <end position="30"/>
    </location>
</feature>
<dbReference type="PROSITE" id="PS51257">
    <property type="entry name" value="PROKAR_LIPOPROTEIN"/>
    <property type="match status" value="1"/>
</dbReference>
<dbReference type="PANTHER" id="PTHR30441">
    <property type="entry name" value="DUF748 DOMAIN-CONTAINING PROTEIN"/>
    <property type="match status" value="1"/>
</dbReference>
<accession>A0A2S6HLC5</accession>
<dbReference type="PANTHER" id="PTHR30441:SF4">
    <property type="entry name" value="PROTEIN ASMA"/>
    <property type="match status" value="1"/>
</dbReference>
<dbReference type="InterPro" id="IPR052894">
    <property type="entry name" value="AsmA-related"/>
</dbReference>